<organism evidence="1 2">
    <name type="scientific">Eruca vesicaria subsp. sativa</name>
    <name type="common">Garden rocket</name>
    <name type="synonym">Eruca sativa</name>
    <dbReference type="NCBI Taxonomy" id="29727"/>
    <lineage>
        <taxon>Eukaryota</taxon>
        <taxon>Viridiplantae</taxon>
        <taxon>Streptophyta</taxon>
        <taxon>Embryophyta</taxon>
        <taxon>Tracheophyta</taxon>
        <taxon>Spermatophyta</taxon>
        <taxon>Magnoliopsida</taxon>
        <taxon>eudicotyledons</taxon>
        <taxon>Gunneridae</taxon>
        <taxon>Pentapetalae</taxon>
        <taxon>rosids</taxon>
        <taxon>malvids</taxon>
        <taxon>Brassicales</taxon>
        <taxon>Brassicaceae</taxon>
        <taxon>Brassiceae</taxon>
        <taxon>Eruca</taxon>
    </lineage>
</organism>
<dbReference type="Proteomes" id="UP001642260">
    <property type="component" value="Unassembled WGS sequence"/>
</dbReference>
<protein>
    <submittedName>
        <fullName evidence="1">Uncharacterized protein</fullName>
    </submittedName>
</protein>
<reference evidence="1 2" key="1">
    <citation type="submission" date="2022-03" db="EMBL/GenBank/DDBJ databases">
        <authorList>
            <person name="Macdonald S."/>
            <person name="Ahmed S."/>
            <person name="Newling K."/>
        </authorList>
    </citation>
    <scope>NUCLEOTIDE SEQUENCE [LARGE SCALE GENOMIC DNA]</scope>
</reference>
<evidence type="ECO:0000313" key="1">
    <source>
        <dbReference type="EMBL" id="CAH8334436.1"/>
    </source>
</evidence>
<dbReference type="AlphaFoldDB" id="A0ABC8JW60"/>
<name>A0ABC8JW60_ERUVS</name>
<accession>A0ABC8JW60</accession>
<gene>
    <name evidence="1" type="ORF">ERUC_LOCUS13149</name>
</gene>
<keyword evidence="2" id="KW-1185">Reference proteome</keyword>
<comment type="caution">
    <text evidence="1">The sequence shown here is derived from an EMBL/GenBank/DDBJ whole genome shotgun (WGS) entry which is preliminary data.</text>
</comment>
<evidence type="ECO:0000313" key="2">
    <source>
        <dbReference type="Proteomes" id="UP001642260"/>
    </source>
</evidence>
<proteinExistence type="predicted"/>
<dbReference type="EMBL" id="CAKOAT010125154">
    <property type="protein sequence ID" value="CAH8334436.1"/>
    <property type="molecule type" value="Genomic_DNA"/>
</dbReference>
<sequence>MDNQAHAFGDLDLTCNEDASIFDDKDGHEELVDHDGYDNLSVKLYTEMHLQKQLILVRVDQDMRASLIDRILVSERDAQNP</sequence>